<keyword evidence="3" id="KW-1185">Reference proteome</keyword>
<dbReference type="CDD" id="cd01800">
    <property type="entry name" value="Ubl_SF3a120"/>
    <property type="match status" value="1"/>
</dbReference>
<dbReference type="InterPro" id="IPR035563">
    <property type="entry name" value="SF3As1_ubi"/>
</dbReference>
<comment type="caution">
    <text evidence="2">The sequence shown here is derived from an EMBL/GenBank/DDBJ whole genome shotgun (WGS) entry which is preliminary data.</text>
</comment>
<dbReference type="PROSITE" id="PS50053">
    <property type="entry name" value="UBIQUITIN_2"/>
    <property type="match status" value="1"/>
</dbReference>
<evidence type="ECO:0000313" key="2">
    <source>
        <dbReference type="EMBL" id="KAK2080512.1"/>
    </source>
</evidence>
<protein>
    <recommendedName>
        <fullName evidence="1">Ubiquitin-like domain-containing protein</fullName>
    </recommendedName>
</protein>
<proteinExistence type="predicted"/>
<reference evidence="2" key="1">
    <citation type="submission" date="2021-01" db="EMBL/GenBank/DDBJ databases">
        <authorList>
            <person name="Eckstrom K.M.E."/>
        </authorList>
    </citation>
    <scope>NUCLEOTIDE SEQUENCE</scope>
    <source>
        <strain evidence="2">UVCC 0001</strain>
    </source>
</reference>
<dbReference type="SUPFAM" id="SSF54236">
    <property type="entry name" value="Ubiquitin-like"/>
    <property type="match status" value="1"/>
</dbReference>
<dbReference type="Pfam" id="PF00240">
    <property type="entry name" value="ubiquitin"/>
    <property type="match status" value="1"/>
</dbReference>
<accession>A0AAD9IPD2</accession>
<name>A0AAD9IPD2_PROWI</name>
<dbReference type="Proteomes" id="UP001255856">
    <property type="component" value="Unassembled WGS sequence"/>
</dbReference>
<dbReference type="Gene3D" id="3.10.20.90">
    <property type="entry name" value="Phosphatidylinositol 3-kinase Catalytic Subunit, Chain A, domain 1"/>
    <property type="match status" value="1"/>
</dbReference>
<evidence type="ECO:0000313" key="3">
    <source>
        <dbReference type="Proteomes" id="UP001255856"/>
    </source>
</evidence>
<organism evidence="2 3">
    <name type="scientific">Prototheca wickerhamii</name>
    <dbReference type="NCBI Taxonomy" id="3111"/>
    <lineage>
        <taxon>Eukaryota</taxon>
        <taxon>Viridiplantae</taxon>
        <taxon>Chlorophyta</taxon>
        <taxon>core chlorophytes</taxon>
        <taxon>Trebouxiophyceae</taxon>
        <taxon>Chlorellales</taxon>
        <taxon>Chlorellaceae</taxon>
        <taxon>Prototheca</taxon>
    </lineage>
</organism>
<dbReference type="AlphaFoldDB" id="A0AAD9IPD2"/>
<dbReference type="InterPro" id="IPR029071">
    <property type="entry name" value="Ubiquitin-like_domsf"/>
</dbReference>
<dbReference type="InterPro" id="IPR000626">
    <property type="entry name" value="Ubiquitin-like_dom"/>
</dbReference>
<gene>
    <name evidence="2" type="ORF">QBZ16_000365</name>
</gene>
<evidence type="ECO:0000259" key="1">
    <source>
        <dbReference type="PROSITE" id="PS50053"/>
    </source>
</evidence>
<dbReference type="EMBL" id="JASFZW010000001">
    <property type="protein sequence ID" value="KAK2080512.1"/>
    <property type="molecule type" value="Genomic_DNA"/>
</dbReference>
<feature type="domain" description="Ubiquitin-like" evidence="1">
    <location>
        <begin position="27"/>
        <end position="82"/>
    </location>
</feature>
<sequence length="85" mass="9349">MGCTLVEGHETLRGQTLSVAVPNLGITVLALKERLVEQVKVPANKQRISADGLGFLRDELSLAHYNVPREEALTLSIKERGGRRK</sequence>